<name>A0A561ERR6_9ACTN</name>
<dbReference type="InterPro" id="IPR036390">
    <property type="entry name" value="WH_DNA-bd_sf"/>
</dbReference>
<dbReference type="Gene3D" id="3.40.190.10">
    <property type="entry name" value="Periplasmic binding protein-like II"/>
    <property type="match status" value="2"/>
</dbReference>
<dbReference type="EMBL" id="VIVR01000001">
    <property type="protein sequence ID" value="TWE18296.1"/>
    <property type="molecule type" value="Genomic_DNA"/>
</dbReference>
<reference evidence="6 7" key="1">
    <citation type="submission" date="2019-06" db="EMBL/GenBank/DDBJ databases">
        <title>Sequencing the genomes of 1000 actinobacteria strains.</title>
        <authorList>
            <person name="Klenk H.-P."/>
        </authorList>
    </citation>
    <scope>NUCLEOTIDE SEQUENCE [LARGE SCALE GENOMIC DNA]</scope>
    <source>
        <strain evidence="6 7">DSM 41649</strain>
    </source>
</reference>
<evidence type="ECO:0000256" key="2">
    <source>
        <dbReference type="ARBA" id="ARBA00023015"/>
    </source>
</evidence>
<dbReference type="RefSeq" id="WP_342791809.1">
    <property type="nucleotide sequence ID" value="NZ_BAAABR010000006.1"/>
</dbReference>
<keyword evidence="2" id="KW-0805">Transcription regulation</keyword>
<comment type="caution">
    <text evidence="6">The sequence shown here is derived from an EMBL/GenBank/DDBJ whole genome shotgun (WGS) entry which is preliminary data.</text>
</comment>
<keyword evidence="3" id="KW-0238">DNA-binding</keyword>
<dbReference type="Gene3D" id="1.10.10.10">
    <property type="entry name" value="Winged helix-like DNA-binding domain superfamily/Winged helix DNA-binding domain"/>
    <property type="match status" value="1"/>
</dbReference>
<keyword evidence="4" id="KW-0804">Transcription</keyword>
<dbReference type="InterPro" id="IPR050389">
    <property type="entry name" value="LysR-type_TF"/>
</dbReference>
<keyword evidence="7" id="KW-1185">Reference proteome</keyword>
<dbReference type="InterPro" id="IPR000847">
    <property type="entry name" value="LysR_HTH_N"/>
</dbReference>
<sequence>MGAMTRDIDLNLLVALDALLDECSVTAAADRLGLSAPAMSRTLARIRTAFSDPILVRSGRSMVPTPRAEAVHQEVKALLDRSRALFAEGRPVDASQLDQTFTIVADDLLSIALATRLLPRLQESAPGVTVVLLSEGHHHDDLVLRDGTADLEIRVITAPAPETRVETLLTDEMVTVVRHGHPLTRSPLTPAALAGALHVTTSRRGRLRGPLDEALEARGLRRRVVAAMPTFAAALHLVAASDLVAQTPARTGAPLIAALGLATLPIPLCLPPIEISMGWHPRLDNDPAQRWFREQVRTALARPAEAEPGRG</sequence>
<dbReference type="Pfam" id="PF03466">
    <property type="entry name" value="LysR_substrate"/>
    <property type="match status" value="1"/>
</dbReference>
<dbReference type="Pfam" id="PF00126">
    <property type="entry name" value="HTH_1"/>
    <property type="match status" value="1"/>
</dbReference>
<dbReference type="AlphaFoldDB" id="A0A561ERR6"/>
<dbReference type="SUPFAM" id="SSF53850">
    <property type="entry name" value="Periplasmic binding protein-like II"/>
    <property type="match status" value="1"/>
</dbReference>
<evidence type="ECO:0000256" key="3">
    <source>
        <dbReference type="ARBA" id="ARBA00023125"/>
    </source>
</evidence>
<protein>
    <submittedName>
        <fullName evidence="6">LysR family transcriptional regulator</fullName>
    </submittedName>
</protein>
<evidence type="ECO:0000256" key="1">
    <source>
        <dbReference type="ARBA" id="ARBA00009437"/>
    </source>
</evidence>
<dbReference type="SUPFAM" id="SSF46785">
    <property type="entry name" value="Winged helix' DNA-binding domain"/>
    <property type="match status" value="1"/>
</dbReference>
<evidence type="ECO:0000313" key="7">
    <source>
        <dbReference type="Proteomes" id="UP000318416"/>
    </source>
</evidence>
<dbReference type="PANTHER" id="PTHR30118">
    <property type="entry name" value="HTH-TYPE TRANSCRIPTIONAL REGULATOR LEUO-RELATED"/>
    <property type="match status" value="1"/>
</dbReference>
<dbReference type="Proteomes" id="UP000318416">
    <property type="component" value="Unassembled WGS sequence"/>
</dbReference>
<feature type="domain" description="HTH lysR-type" evidence="5">
    <location>
        <begin position="8"/>
        <end position="65"/>
    </location>
</feature>
<dbReference type="GO" id="GO:0003677">
    <property type="term" value="F:DNA binding"/>
    <property type="evidence" value="ECO:0007669"/>
    <property type="project" value="UniProtKB-KW"/>
</dbReference>
<evidence type="ECO:0000259" key="5">
    <source>
        <dbReference type="PROSITE" id="PS50931"/>
    </source>
</evidence>
<dbReference type="PROSITE" id="PS50931">
    <property type="entry name" value="HTH_LYSR"/>
    <property type="match status" value="1"/>
</dbReference>
<organism evidence="6 7">
    <name type="scientific">Kitasatospora atroaurantiaca</name>
    <dbReference type="NCBI Taxonomy" id="285545"/>
    <lineage>
        <taxon>Bacteria</taxon>
        <taxon>Bacillati</taxon>
        <taxon>Actinomycetota</taxon>
        <taxon>Actinomycetes</taxon>
        <taxon>Kitasatosporales</taxon>
        <taxon>Streptomycetaceae</taxon>
        <taxon>Kitasatospora</taxon>
    </lineage>
</organism>
<dbReference type="InterPro" id="IPR036388">
    <property type="entry name" value="WH-like_DNA-bd_sf"/>
</dbReference>
<comment type="similarity">
    <text evidence="1">Belongs to the LysR transcriptional regulatory family.</text>
</comment>
<proteinExistence type="inferred from homology"/>
<evidence type="ECO:0000256" key="4">
    <source>
        <dbReference type="ARBA" id="ARBA00023163"/>
    </source>
</evidence>
<accession>A0A561ERR6</accession>
<dbReference type="CDD" id="cd08460">
    <property type="entry name" value="PBP2_DntR_like_1"/>
    <property type="match status" value="1"/>
</dbReference>
<dbReference type="InterPro" id="IPR005119">
    <property type="entry name" value="LysR_subst-bd"/>
</dbReference>
<gene>
    <name evidence="6" type="ORF">FB465_3361</name>
</gene>
<dbReference type="PANTHER" id="PTHR30118:SF15">
    <property type="entry name" value="TRANSCRIPTIONAL REGULATORY PROTEIN"/>
    <property type="match status" value="1"/>
</dbReference>
<dbReference type="GO" id="GO:0003700">
    <property type="term" value="F:DNA-binding transcription factor activity"/>
    <property type="evidence" value="ECO:0007669"/>
    <property type="project" value="InterPro"/>
</dbReference>
<evidence type="ECO:0000313" key="6">
    <source>
        <dbReference type="EMBL" id="TWE18296.1"/>
    </source>
</evidence>